<comment type="caution">
    <text evidence="2">The sequence shown here is derived from an EMBL/GenBank/DDBJ whole genome shotgun (WGS) entry which is preliminary data.</text>
</comment>
<evidence type="ECO:0000313" key="3">
    <source>
        <dbReference type="Proteomes" id="UP001596267"/>
    </source>
</evidence>
<evidence type="ECO:0000313" key="2">
    <source>
        <dbReference type="EMBL" id="MFC6387617.1"/>
    </source>
</evidence>
<protein>
    <submittedName>
        <fullName evidence="2">Uncharacterized protein</fullName>
    </submittedName>
</protein>
<feature type="transmembrane region" description="Helical" evidence="1">
    <location>
        <begin position="26"/>
        <end position="44"/>
    </location>
</feature>
<sequence length="50" mass="6179">MARNRDMIQTVLFSLTAFFIIRRRRVLFELVALVLGHWWLYAWIRKKELT</sequence>
<evidence type="ECO:0000256" key="1">
    <source>
        <dbReference type="SAM" id="Phobius"/>
    </source>
</evidence>
<dbReference type="EMBL" id="JBHSTQ010000019">
    <property type="protein sequence ID" value="MFC6387617.1"/>
    <property type="molecule type" value="Genomic_DNA"/>
</dbReference>
<keyword evidence="3" id="KW-1185">Reference proteome</keyword>
<keyword evidence="1" id="KW-0812">Transmembrane</keyword>
<name>A0ABW1WJQ6_9BACL</name>
<proteinExistence type="predicted"/>
<reference evidence="3" key="1">
    <citation type="journal article" date="2019" name="Int. J. Syst. Evol. Microbiol.">
        <title>The Global Catalogue of Microorganisms (GCM) 10K type strain sequencing project: providing services to taxonomists for standard genome sequencing and annotation.</title>
        <authorList>
            <consortium name="The Broad Institute Genomics Platform"/>
            <consortium name="The Broad Institute Genome Sequencing Center for Infectious Disease"/>
            <person name="Wu L."/>
            <person name="Ma J."/>
        </authorList>
    </citation>
    <scope>NUCLEOTIDE SEQUENCE [LARGE SCALE GENOMIC DNA]</scope>
    <source>
        <strain evidence="3">CCUG 42001</strain>
    </source>
</reference>
<dbReference type="Proteomes" id="UP001596267">
    <property type="component" value="Unassembled WGS sequence"/>
</dbReference>
<dbReference type="RefSeq" id="WP_253076818.1">
    <property type="nucleotide sequence ID" value="NZ_JAMXWN010000012.1"/>
</dbReference>
<organism evidence="2 3">
    <name type="scientific">Sporolactobacillus kofuensis</name>
    <dbReference type="NCBI Taxonomy" id="269672"/>
    <lineage>
        <taxon>Bacteria</taxon>
        <taxon>Bacillati</taxon>
        <taxon>Bacillota</taxon>
        <taxon>Bacilli</taxon>
        <taxon>Bacillales</taxon>
        <taxon>Sporolactobacillaceae</taxon>
        <taxon>Sporolactobacillus</taxon>
    </lineage>
</organism>
<keyword evidence="1" id="KW-1133">Transmembrane helix</keyword>
<keyword evidence="1" id="KW-0472">Membrane</keyword>
<accession>A0ABW1WJQ6</accession>
<gene>
    <name evidence="2" type="ORF">ACFP7A_13560</name>
</gene>